<dbReference type="Proteomes" id="UP001266305">
    <property type="component" value="Unassembled WGS sequence"/>
</dbReference>
<name>A0ABQ9VZ98_SAGOE</name>
<accession>A0ABQ9VZ98</accession>
<proteinExistence type="predicted"/>
<feature type="non-terminal residue" evidence="2">
    <location>
        <position position="1"/>
    </location>
</feature>
<keyword evidence="3" id="KW-1185">Reference proteome</keyword>
<sequence length="71" mass="7665">RNGALSTADRQERSATGLSSVLEKRDPEAQQTDDCCWEEPHRPQDSSFARAGQLSSLPQGHPGETSRAGAE</sequence>
<organism evidence="2 3">
    <name type="scientific">Saguinus oedipus</name>
    <name type="common">Cotton-top tamarin</name>
    <name type="synonym">Oedipomidas oedipus</name>
    <dbReference type="NCBI Taxonomy" id="9490"/>
    <lineage>
        <taxon>Eukaryota</taxon>
        <taxon>Metazoa</taxon>
        <taxon>Chordata</taxon>
        <taxon>Craniata</taxon>
        <taxon>Vertebrata</taxon>
        <taxon>Euteleostomi</taxon>
        <taxon>Mammalia</taxon>
        <taxon>Eutheria</taxon>
        <taxon>Euarchontoglires</taxon>
        <taxon>Primates</taxon>
        <taxon>Haplorrhini</taxon>
        <taxon>Platyrrhini</taxon>
        <taxon>Cebidae</taxon>
        <taxon>Callitrichinae</taxon>
        <taxon>Saguinus</taxon>
    </lineage>
</organism>
<comment type="caution">
    <text evidence="2">The sequence shown here is derived from an EMBL/GenBank/DDBJ whole genome shotgun (WGS) entry which is preliminary data.</text>
</comment>
<evidence type="ECO:0000256" key="1">
    <source>
        <dbReference type="SAM" id="MobiDB-lite"/>
    </source>
</evidence>
<feature type="non-terminal residue" evidence="2">
    <location>
        <position position="71"/>
    </location>
</feature>
<reference evidence="2 3" key="1">
    <citation type="submission" date="2023-05" db="EMBL/GenBank/DDBJ databases">
        <title>B98-5 Cell Line De Novo Hybrid Assembly: An Optical Mapping Approach.</title>
        <authorList>
            <person name="Kananen K."/>
            <person name="Auerbach J.A."/>
            <person name="Kautto E."/>
            <person name="Blachly J.S."/>
        </authorList>
    </citation>
    <scope>NUCLEOTIDE SEQUENCE [LARGE SCALE GENOMIC DNA]</scope>
    <source>
        <strain evidence="2">B95-8</strain>
        <tissue evidence="2">Cell line</tissue>
    </source>
</reference>
<evidence type="ECO:0000313" key="2">
    <source>
        <dbReference type="EMBL" id="KAK2114725.1"/>
    </source>
</evidence>
<dbReference type="EMBL" id="JASSZA010000004">
    <property type="protein sequence ID" value="KAK2114725.1"/>
    <property type="molecule type" value="Genomic_DNA"/>
</dbReference>
<gene>
    <name evidence="2" type="ORF">P7K49_008991</name>
</gene>
<protein>
    <submittedName>
        <fullName evidence="2">Uncharacterized protein</fullName>
    </submittedName>
</protein>
<feature type="region of interest" description="Disordered" evidence="1">
    <location>
        <begin position="1"/>
        <end position="71"/>
    </location>
</feature>
<evidence type="ECO:0000313" key="3">
    <source>
        <dbReference type="Proteomes" id="UP001266305"/>
    </source>
</evidence>